<evidence type="ECO:0000256" key="1">
    <source>
        <dbReference type="SAM" id="SignalP"/>
    </source>
</evidence>
<accession>A0A1K2CIJ1</accession>
<proteinExistence type="predicted"/>
<evidence type="ECO:0000313" key="3">
    <source>
        <dbReference type="Proteomes" id="UP000181909"/>
    </source>
</evidence>
<sequence length="80" mass="8572">MRARIWLTGAVLGAALLTSGAAAAQAAPAPSDTSVTVVTEYWKKMKMGSLRQCEAMRDSYAGSAFCAQEGSTWYLWILVP</sequence>
<reference evidence="2 3" key="1">
    <citation type="submission" date="2016-11" db="EMBL/GenBank/DDBJ databases">
        <authorList>
            <person name="Jaros S."/>
            <person name="Januszkiewicz K."/>
            <person name="Wedrychowicz H."/>
        </authorList>
    </citation>
    <scope>NUCLEOTIDE SEQUENCE [LARGE SCALE GENOMIC DNA]</scope>
    <source>
        <strain evidence="2 3">OK807</strain>
    </source>
</reference>
<feature type="chain" id="PRO_5012566360" evidence="1">
    <location>
        <begin position="27"/>
        <end position="80"/>
    </location>
</feature>
<organism evidence="2 3">
    <name type="scientific">Streptomyces atratus</name>
    <dbReference type="NCBI Taxonomy" id="1893"/>
    <lineage>
        <taxon>Bacteria</taxon>
        <taxon>Bacillati</taxon>
        <taxon>Actinomycetota</taxon>
        <taxon>Actinomycetes</taxon>
        <taxon>Kitasatosporales</taxon>
        <taxon>Streptomycetaceae</taxon>
        <taxon>Streptomyces</taxon>
    </lineage>
</organism>
<dbReference type="EMBL" id="FPJO01000011">
    <property type="protein sequence ID" value="SFY10707.1"/>
    <property type="molecule type" value="Genomic_DNA"/>
</dbReference>
<evidence type="ECO:0000313" key="2">
    <source>
        <dbReference type="EMBL" id="SFY10707.1"/>
    </source>
</evidence>
<protein>
    <submittedName>
        <fullName evidence="2">Uncharacterized protein</fullName>
    </submittedName>
</protein>
<dbReference type="Proteomes" id="UP000181909">
    <property type="component" value="Unassembled WGS sequence"/>
</dbReference>
<feature type="signal peptide" evidence="1">
    <location>
        <begin position="1"/>
        <end position="26"/>
    </location>
</feature>
<gene>
    <name evidence="2" type="ORF">SAMN02787144_101111</name>
</gene>
<name>A0A1K2CIJ1_STRAR</name>
<dbReference type="AlphaFoldDB" id="A0A1K2CIJ1"/>
<keyword evidence="1" id="KW-0732">Signal</keyword>